<sequence length="127" mass="14509">MIYECLIKRLNPLIEEEATIEINGVELTGFISICPYEIKVGKSYQVAIGFTILDELIIHEILEEKKEIERIGSGYDYYLSGLLHAGKIDAGLVFTDDDEYFADFLKLKDKPVEIKVDRISLEFISTK</sequence>
<organism evidence="1 2">
    <name type="scientific">Bacillus altitudinis</name>
    <dbReference type="NCBI Taxonomy" id="293387"/>
    <lineage>
        <taxon>Bacteria</taxon>
        <taxon>Bacillati</taxon>
        <taxon>Bacillota</taxon>
        <taxon>Bacilli</taxon>
        <taxon>Bacillales</taxon>
        <taxon>Bacillaceae</taxon>
        <taxon>Bacillus</taxon>
    </lineage>
</organism>
<gene>
    <name evidence="1" type="ORF">ABQG71_01790</name>
</gene>
<evidence type="ECO:0000313" key="1">
    <source>
        <dbReference type="EMBL" id="MER3119915.1"/>
    </source>
</evidence>
<protein>
    <submittedName>
        <fullName evidence="1">Uncharacterized protein</fullName>
    </submittedName>
</protein>
<proteinExistence type="predicted"/>
<dbReference type="Proteomes" id="UP001467674">
    <property type="component" value="Unassembled WGS sequence"/>
</dbReference>
<accession>A0ABV1S052</accession>
<name>A0ABV1S052_BACAB</name>
<dbReference type="InterPro" id="IPR016767">
    <property type="entry name" value="UCP019853"/>
</dbReference>
<evidence type="ECO:0000313" key="2">
    <source>
        <dbReference type="Proteomes" id="UP001467674"/>
    </source>
</evidence>
<keyword evidence="2" id="KW-1185">Reference proteome</keyword>
<comment type="caution">
    <text evidence="1">The sequence shown here is derived from an EMBL/GenBank/DDBJ whole genome shotgun (WGS) entry which is preliminary data.</text>
</comment>
<reference evidence="1 2" key="1">
    <citation type="submission" date="2024-06" db="EMBL/GenBank/DDBJ databases">
        <title>Construction of an artificial bacterial consortium using nitrogen cycle bacteria from Cuatro Cienegas Basin and a mangrove forest.</title>
        <authorList>
            <person name="Aguilera-Najera D."/>
            <person name="Marquez-Cianci L."/>
            <person name="Martinez-Perez E."/>
            <person name="Rosas-Barrera M."/>
            <person name="Rodriguez-Cruz U.E."/>
            <person name="Tapia-Lopez R."/>
            <person name="Eguiarte L.E."/>
            <person name="Souza-Saldivar V."/>
        </authorList>
    </citation>
    <scope>NUCLEOTIDE SEQUENCE [LARGE SCALE GENOMIC DNA]</scope>
    <source>
        <strain evidence="1 2">S14-15</strain>
    </source>
</reference>
<dbReference type="EMBL" id="JBEOME010000001">
    <property type="protein sequence ID" value="MER3119915.1"/>
    <property type="molecule type" value="Genomic_DNA"/>
</dbReference>
<dbReference type="PIRSF" id="PIRSF019853">
    <property type="entry name" value="UCP019853"/>
    <property type="match status" value="1"/>
</dbReference>
<dbReference type="RefSeq" id="WP_171465877.1">
    <property type="nucleotide sequence ID" value="NZ_CP140276.1"/>
</dbReference>